<sequence>MKVCLVRPLLSSNVFNGYPLNLLILASAIRDVGHYPVICDYDYLKEIDPSWIAEDFAARAAEDILSHNPDLVGITSMCSNYVLAVDLANEIKRRAPHVHITFGGPHVSLCPVETLESFPSVDTCVVGEGEITFPELLSAVEYGHSLEGILGVHYRDEAGAPVSNGPRPLMKDITLSPRPAYDLVDMRSYIDNAEDIYMQVYAGSGCPFDCSFCSTSIVWERKYRVMGAERVVDEIEYLHKTYGVTHFNLLHDNLSSNKPYIHGIADQIVSRGLNINWGFSSRIDTLDEKTAQIVGAAGCNYIFFGVESASEHIQKTMGKRLKVSMIHQTLRHCLENGILPTTSFILGFPEEEKPDIEATIKLAFACKVVGAWRSFINLLSPYTGTRLMRNSEKLVLDWDNVNTSMVYFLYDKHKREVEKNPFIYANFYFLDYSKSYLKEGDYSNIVDFYTMCLFKYPYTMHYLLNELELAPLDVYAFFKDQVTTLTPAQRDSLDVKITEEDLIAIAGEQHAYDLVSCLRYDQSIVFVSKAGFEGRVLFKGSIYLPDEVPHNFLEQVVVMPGERYFLHENKKGHLATYELNEEQYRNFEREGLPVYFPEHWEPVHTTNGDGSIKHA</sequence>
<proteinExistence type="predicted"/>
<evidence type="ECO:0000256" key="1">
    <source>
        <dbReference type="ARBA" id="ARBA00001966"/>
    </source>
</evidence>
<dbReference type="PROSITE" id="PS51332">
    <property type="entry name" value="B12_BINDING"/>
    <property type="match status" value="1"/>
</dbReference>
<dbReference type="RefSeq" id="WP_267152111.1">
    <property type="nucleotide sequence ID" value="NZ_JAPMLT010000007.1"/>
</dbReference>
<dbReference type="PANTHER" id="PTHR43409">
    <property type="entry name" value="ANAEROBIC MAGNESIUM-PROTOPORPHYRIN IX MONOMETHYL ESTER CYCLASE-RELATED"/>
    <property type="match status" value="1"/>
</dbReference>
<dbReference type="Proteomes" id="UP001208017">
    <property type="component" value="Unassembled WGS sequence"/>
</dbReference>
<dbReference type="Gene3D" id="3.40.50.280">
    <property type="entry name" value="Cobalamin-binding domain"/>
    <property type="match status" value="1"/>
</dbReference>
<dbReference type="SFLD" id="SFLDS00029">
    <property type="entry name" value="Radical_SAM"/>
    <property type="match status" value="1"/>
</dbReference>
<dbReference type="InterPro" id="IPR006158">
    <property type="entry name" value="Cobalamin-bd"/>
</dbReference>
<dbReference type="Pfam" id="PF02310">
    <property type="entry name" value="B12-binding"/>
    <property type="match status" value="1"/>
</dbReference>
<dbReference type="InterPro" id="IPR051198">
    <property type="entry name" value="BchE-like"/>
</dbReference>
<dbReference type="InterPro" id="IPR006638">
    <property type="entry name" value="Elp3/MiaA/NifB-like_rSAM"/>
</dbReference>
<dbReference type="Pfam" id="PF04055">
    <property type="entry name" value="Radical_SAM"/>
    <property type="match status" value="1"/>
</dbReference>
<evidence type="ECO:0000256" key="7">
    <source>
        <dbReference type="ARBA" id="ARBA00023014"/>
    </source>
</evidence>
<reference evidence="10 11" key="1">
    <citation type="submission" date="2022-11" db="EMBL/GenBank/DDBJ databases">
        <title>Study of microbial diversity in lake waters.</title>
        <authorList>
            <person name="Zhang J."/>
        </authorList>
    </citation>
    <scope>NUCLEOTIDE SEQUENCE [LARGE SCALE GENOMIC DNA]</scope>
    <source>
        <strain evidence="10 11">DT12</strain>
    </source>
</reference>
<protein>
    <submittedName>
        <fullName evidence="10">Radical SAM protein</fullName>
    </submittedName>
</protein>
<dbReference type="Gene3D" id="3.80.30.20">
    <property type="entry name" value="tm_1862 like domain"/>
    <property type="match status" value="1"/>
</dbReference>
<dbReference type="InterPro" id="IPR007197">
    <property type="entry name" value="rSAM"/>
</dbReference>
<dbReference type="EMBL" id="JAPMLT010000007">
    <property type="protein sequence ID" value="MCX7570863.1"/>
    <property type="molecule type" value="Genomic_DNA"/>
</dbReference>
<dbReference type="SUPFAM" id="SSF102114">
    <property type="entry name" value="Radical SAM enzymes"/>
    <property type="match status" value="1"/>
</dbReference>
<evidence type="ECO:0000256" key="4">
    <source>
        <dbReference type="ARBA" id="ARBA00022691"/>
    </source>
</evidence>
<keyword evidence="7" id="KW-0411">Iron-sulfur</keyword>
<evidence type="ECO:0000313" key="11">
    <source>
        <dbReference type="Proteomes" id="UP001208017"/>
    </source>
</evidence>
<dbReference type="SFLD" id="SFLDG01123">
    <property type="entry name" value="methyltransferase_(Class_B)"/>
    <property type="match status" value="1"/>
</dbReference>
<keyword evidence="11" id="KW-1185">Reference proteome</keyword>
<evidence type="ECO:0000259" key="8">
    <source>
        <dbReference type="PROSITE" id="PS51332"/>
    </source>
</evidence>
<evidence type="ECO:0000259" key="9">
    <source>
        <dbReference type="PROSITE" id="PS51918"/>
    </source>
</evidence>
<gene>
    <name evidence="10" type="ORF">OS242_12940</name>
</gene>
<dbReference type="InterPro" id="IPR058240">
    <property type="entry name" value="rSAM_sf"/>
</dbReference>
<dbReference type="PROSITE" id="PS51918">
    <property type="entry name" value="RADICAL_SAM"/>
    <property type="match status" value="1"/>
</dbReference>
<comment type="caution">
    <text evidence="10">The sequence shown here is derived from an EMBL/GenBank/DDBJ whole genome shotgun (WGS) entry which is preliminary data.</text>
</comment>
<dbReference type="PANTHER" id="PTHR43409:SF7">
    <property type="entry name" value="BLL1977 PROTEIN"/>
    <property type="match status" value="1"/>
</dbReference>
<dbReference type="InterPro" id="IPR034466">
    <property type="entry name" value="Methyltransferase_Class_B"/>
</dbReference>
<keyword evidence="6" id="KW-0408">Iron</keyword>
<accession>A0ABT3X4G8</accession>
<evidence type="ECO:0000256" key="6">
    <source>
        <dbReference type="ARBA" id="ARBA00023004"/>
    </source>
</evidence>
<dbReference type="SFLD" id="SFLDG01082">
    <property type="entry name" value="B12-binding_domain_containing"/>
    <property type="match status" value="1"/>
</dbReference>
<dbReference type="InterPro" id="IPR023404">
    <property type="entry name" value="rSAM_horseshoe"/>
</dbReference>
<dbReference type="SUPFAM" id="SSF52242">
    <property type="entry name" value="Cobalamin (vitamin B12)-binding domain"/>
    <property type="match status" value="1"/>
</dbReference>
<evidence type="ECO:0000256" key="5">
    <source>
        <dbReference type="ARBA" id="ARBA00022723"/>
    </source>
</evidence>
<evidence type="ECO:0000313" key="10">
    <source>
        <dbReference type="EMBL" id="MCX7570863.1"/>
    </source>
</evidence>
<name>A0ABT3X4G8_9BACL</name>
<keyword evidence="5" id="KW-0479">Metal-binding</keyword>
<dbReference type="InterPro" id="IPR036724">
    <property type="entry name" value="Cobalamin-bd_sf"/>
</dbReference>
<dbReference type="CDD" id="cd02068">
    <property type="entry name" value="radical_SAM_B12_BD"/>
    <property type="match status" value="1"/>
</dbReference>
<organism evidence="10 11">
    <name type="scientific">Tumebacillus lacus</name>
    <dbReference type="NCBI Taxonomy" id="2995335"/>
    <lineage>
        <taxon>Bacteria</taxon>
        <taxon>Bacillati</taxon>
        <taxon>Bacillota</taxon>
        <taxon>Bacilli</taxon>
        <taxon>Bacillales</taxon>
        <taxon>Alicyclobacillaceae</taxon>
        <taxon>Tumebacillus</taxon>
    </lineage>
</organism>
<keyword evidence="3" id="KW-0808">Transferase</keyword>
<keyword evidence="4" id="KW-0949">S-adenosyl-L-methionine</keyword>
<comment type="cofactor">
    <cofactor evidence="1">
        <name>[4Fe-4S] cluster</name>
        <dbReference type="ChEBI" id="CHEBI:49883"/>
    </cofactor>
</comment>
<dbReference type="SMART" id="SM00729">
    <property type="entry name" value="Elp3"/>
    <property type="match status" value="1"/>
</dbReference>
<feature type="domain" description="Radical SAM core" evidence="9">
    <location>
        <begin position="188"/>
        <end position="419"/>
    </location>
</feature>
<keyword evidence="2" id="KW-0489">Methyltransferase</keyword>
<evidence type="ECO:0000256" key="3">
    <source>
        <dbReference type="ARBA" id="ARBA00022679"/>
    </source>
</evidence>
<feature type="domain" description="B12-binding" evidence="8">
    <location>
        <begin position="5"/>
        <end position="147"/>
    </location>
</feature>
<dbReference type="CDD" id="cd01335">
    <property type="entry name" value="Radical_SAM"/>
    <property type="match status" value="1"/>
</dbReference>
<evidence type="ECO:0000256" key="2">
    <source>
        <dbReference type="ARBA" id="ARBA00022603"/>
    </source>
</evidence>